<reference evidence="5" key="1">
    <citation type="submission" date="2018-09" db="EMBL/GenBank/DDBJ databases">
        <authorList>
            <person name="Kim I."/>
        </authorList>
    </citation>
    <scope>NUCLEOTIDE SEQUENCE [LARGE SCALE GENOMIC DNA]</scope>
    <source>
        <strain evidence="5">DD4a</strain>
    </source>
</reference>
<protein>
    <recommendedName>
        <fullName evidence="3">Thioredoxin-like fold domain-containing protein</fullName>
    </recommendedName>
</protein>
<evidence type="ECO:0000256" key="1">
    <source>
        <dbReference type="SAM" id="MobiDB-lite"/>
    </source>
</evidence>
<feature type="compositionally biased region" description="Basic and acidic residues" evidence="1">
    <location>
        <begin position="68"/>
        <end position="85"/>
    </location>
</feature>
<accession>A0A3A1U0Q9</accession>
<sequence>MTSGHVRLRRRTGTVWHGLLPGAAAPMNRTRTCGAAPLRPWERRIPCLAVPARRRPQEGSMSNAPRASKNERRDAAREKAREQRVRQQRREKRNRVVLQLSIGVVIVAIVAVVAVIIVNSVRPPGPGPRNMATGGISLEGEDLTAISTAAPAGDATPTPRPTIGGGRVLIQAYEDFGCPICQQFEQTYGSQIKQLVTSGAAVIQYHPVAILDRNFTDGDYSTRAANAAAAVANYSPKAFYKFHTTMYESDVQPKEGGAGLSDDRLIEIARQAGATNMPKIEQAIRDQQFKNWVGARTDEFTSNGGPLADVKFPSSRQGAGTPTLIVNGQYWDGKTDFGAFVTQVGGTVGASPAPSASATPSPSATK</sequence>
<dbReference type="InterPro" id="IPR012336">
    <property type="entry name" value="Thioredoxin-like_fold"/>
</dbReference>
<name>A0A3A1U0Q9_9MICO</name>
<keyword evidence="2" id="KW-0812">Transmembrane</keyword>
<dbReference type="EMBL" id="QXTG01000001">
    <property type="protein sequence ID" value="RIX30505.1"/>
    <property type="molecule type" value="Genomic_DNA"/>
</dbReference>
<gene>
    <name evidence="4" type="ORF">D1781_03515</name>
</gene>
<evidence type="ECO:0000313" key="5">
    <source>
        <dbReference type="Proteomes" id="UP000265742"/>
    </source>
</evidence>
<keyword evidence="2" id="KW-1133">Transmembrane helix</keyword>
<dbReference type="Pfam" id="PF13462">
    <property type="entry name" value="Thioredoxin_4"/>
    <property type="match status" value="1"/>
</dbReference>
<dbReference type="AlphaFoldDB" id="A0A3A1U0Q9"/>
<keyword evidence="2" id="KW-0472">Membrane</keyword>
<dbReference type="Proteomes" id="UP000265742">
    <property type="component" value="Unassembled WGS sequence"/>
</dbReference>
<feature type="transmembrane region" description="Helical" evidence="2">
    <location>
        <begin position="96"/>
        <end position="118"/>
    </location>
</feature>
<feature type="domain" description="Thioredoxin-like fold" evidence="3">
    <location>
        <begin position="168"/>
        <end position="338"/>
    </location>
</feature>
<evidence type="ECO:0000313" key="4">
    <source>
        <dbReference type="EMBL" id="RIX30505.1"/>
    </source>
</evidence>
<proteinExistence type="predicted"/>
<dbReference type="SUPFAM" id="SSF52833">
    <property type="entry name" value="Thioredoxin-like"/>
    <property type="match status" value="1"/>
</dbReference>
<keyword evidence="5" id="KW-1185">Reference proteome</keyword>
<comment type="caution">
    <text evidence="4">The sequence shown here is derived from an EMBL/GenBank/DDBJ whole genome shotgun (WGS) entry which is preliminary data.</text>
</comment>
<organism evidence="4 5">
    <name type="scientific">Amnibacterium setariae</name>
    <dbReference type="NCBI Taxonomy" id="2306585"/>
    <lineage>
        <taxon>Bacteria</taxon>
        <taxon>Bacillati</taxon>
        <taxon>Actinomycetota</taxon>
        <taxon>Actinomycetes</taxon>
        <taxon>Micrococcales</taxon>
        <taxon>Microbacteriaceae</taxon>
        <taxon>Amnibacterium</taxon>
    </lineage>
</organism>
<dbReference type="Gene3D" id="3.40.30.10">
    <property type="entry name" value="Glutaredoxin"/>
    <property type="match status" value="1"/>
</dbReference>
<dbReference type="InterPro" id="IPR036249">
    <property type="entry name" value="Thioredoxin-like_sf"/>
</dbReference>
<feature type="region of interest" description="Disordered" evidence="1">
    <location>
        <begin position="49"/>
        <end position="92"/>
    </location>
</feature>
<evidence type="ECO:0000256" key="2">
    <source>
        <dbReference type="SAM" id="Phobius"/>
    </source>
</evidence>
<evidence type="ECO:0000259" key="3">
    <source>
        <dbReference type="Pfam" id="PF13462"/>
    </source>
</evidence>